<dbReference type="GO" id="GO:0016747">
    <property type="term" value="F:acyltransferase activity, transferring groups other than amino-acyl groups"/>
    <property type="evidence" value="ECO:0007669"/>
    <property type="project" value="InterPro"/>
</dbReference>
<organism evidence="2 3">
    <name type="scientific">Natronocalculus amylovorans</name>
    <dbReference type="NCBI Taxonomy" id="2917812"/>
    <lineage>
        <taxon>Archaea</taxon>
        <taxon>Methanobacteriati</taxon>
        <taxon>Methanobacteriota</taxon>
        <taxon>Stenosarchaea group</taxon>
        <taxon>Halobacteria</taxon>
        <taxon>Halobacteriales</taxon>
        <taxon>Haloferacaceae</taxon>
        <taxon>Natronocalculus</taxon>
    </lineage>
</organism>
<accession>A0AAE3FXY3</accession>
<sequence>MFPERIETPRLRFDRFAESNVSITQFYSVAGASETIEEETTQLTWEPHEHLKESATVLEQFTSGWENHEAATYALYPRDGQAGAGELAGNTGLHIDWDRQLGTLGIWLRKPFWGRGYSGERAGALLSLAFDRLGLEVVAVEHEPENTKSQRAIEQYVGRFGGRHEGYIRNSHRYANGDIRDVHRYSISKDEWKEAIEGDPVSVTFTETIDPDIDPA</sequence>
<dbReference type="EMBL" id="JAKRVX010000002">
    <property type="protein sequence ID" value="MCL9816694.1"/>
    <property type="molecule type" value="Genomic_DNA"/>
</dbReference>
<comment type="caution">
    <text evidence="2">The sequence shown here is derived from an EMBL/GenBank/DDBJ whole genome shotgun (WGS) entry which is preliminary data.</text>
</comment>
<dbReference type="InterPro" id="IPR016181">
    <property type="entry name" value="Acyl_CoA_acyltransferase"/>
</dbReference>
<dbReference type="Proteomes" id="UP001203207">
    <property type="component" value="Unassembled WGS sequence"/>
</dbReference>
<proteinExistence type="predicted"/>
<name>A0AAE3FXY3_9EURY</name>
<dbReference type="PANTHER" id="PTHR43792">
    <property type="entry name" value="GNAT FAMILY, PUTATIVE (AFU_ORTHOLOGUE AFUA_3G00765)-RELATED-RELATED"/>
    <property type="match status" value="1"/>
</dbReference>
<gene>
    <name evidence="2" type="ORF">AArcSt2_07025</name>
</gene>
<dbReference type="InterPro" id="IPR000182">
    <property type="entry name" value="GNAT_dom"/>
</dbReference>
<feature type="domain" description="N-acetyltransferase" evidence="1">
    <location>
        <begin position="40"/>
        <end position="155"/>
    </location>
</feature>
<evidence type="ECO:0000313" key="2">
    <source>
        <dbReference type="EMBL" id="MCL9816694.1"/>
    </source>
</evidence>
<keyword evidence="3" id="KW-1185">Reference proteome</keyword>
<reference evidence="2" key="2">
    <citation type="submission" date="2022-02" db="EMBL/GenBank/DDBJ databases">
        <authorList>
            <person name="Elcheninov A.G."/>
            <person name="Sorokin D.Y."/>
            <person name="Kublanov I.V."/>
        </authorList>
    </citation>
    <scope>NUCLEOTIDE SEQUENCE</scope>
    <source>
        <strain evidence="2">AArc-St2</strain>
    </source>
</reference>
<evidence type="ECO:0000313" key="3">
    <source>
        <dbReference type="Proteomes" id="UP001203207"/>
    </source>
</evidence>
<dbReference type="Pfam" id="PF13302">
    <property type="entry name" value="Acetyltransf_3"/>
    <property type="match status" value="1"/>
</dbReference>
<dbReference type="SUPFAM" id="SSF55729">
    <property type="entry name" value="Acyl-CoA N-acyltransferases (Nat)"/>
    <property type="match status" value="1"/>
</dbReference>
<evidence type="ECO:0000259" key="1">
    <source>
        <dbReference type="Pfam" id="PF13302"/>
    </source>
</evidence>
<dbReference type="Gene3D" id="3.40.630.30">
    <property type="match status" value="1"/>
</dbReference>
<dbReference type="InterPro" id="IPR051531">
    <property type="entry name" value="N-acetyltransferase"/>
</dbReference>
<protein>
    <submittedName>
        <fullName evidence="2">GNAT family N-acetyltransferase</fullName>
    </submittedName>
</protein>
<reference evidence="2" key="1">
    <citation type="journal article" date="2022" name="Syst. Appl. Microbiol.">
        <title>Natronocalculus amylovorans gen. nov., sp. nov., and Natranaeroarchaeum aerophilus sp. nov., dominant culturable amylolytic natronoarchaea from hypersaline soda lakes in southwestern Siberia.</title>
        <authorList>
            <person name="Sorokin D.Y."/>
            <person name="Elcheninov A.G."/>
            <person name="Khizhniak T.V."/>
            <person name="Koenen M."/>
            <person name="Bale N.J."/>
            <person name="Damste J.S.S."/>
            <person name="Kublanov I.V."/>
        </authorList>
    </citation>
    <scope>NUCLEOTIDE SEQUENCE</scope>
    <source>
        <strain evidence="2">AArc-St2</strain>
    </source>
</reference>
<dbReference type="RefSeq" id="WP_250583542.1">
    <property type="nucleotide sequence ID" value="NZ_JAKRVX010000002.1"/>
</dbReference>
<dbReference type="AlphaFoldDB" id="A0AAE3FXY3"/>